<protein>
    <submittedName>
        <fullName evidence="1">Uncharacterized protein</fullName>
    </submittedName>
</protein>
<comment type="caution">
    <text evidence="1">The sequence shown here is derived from an EMBL/GenBank/DDBJ whole genome shotgun (WGS) entry which is preliminary data.</text>
</comment>
<sequence length="91" mass="10259">MTAYVSTTQDTWSGLDRHERTITGIDRKITFPSAAEQARWSALGAPELEPWSAKRQVNDYDFSRIRLTKTQRNTTVSALTTRATGSPRRSS</sequence>
<evidence type="ECO:0000313" key="1">
    <source>
        <dbReference type="EMBL" id="NYD49612.1"/>
    </source>
</evidence>
<dbReference type="RefSeq" id="WP_179846296.1">
    <property type="nucleotide sequence ID" value="NZ_JACCBA010000001.1"/>
</dbReference>
<reference evidence="1 2" key="1">
    <citation type="submission" date="2020-07" db="EMBL/GenBank/DDBJ databases">
        <title>Sequencing the genomes of 1000 actinobacteria strains.</title>
        <authorList>
            <person name="Klenk H.-P."/>
        </authorList>
    </citation>
    <scope>NUCLEOTIDE SEQUENCE [LARGE SCALE GENOMIC DNA]</scope>
    <source>
        <strain evidence="1 2">DSM 40398</strain>
    </source>
</reference>
<name>A0A7Y9JHQ6_9ACTN</name>
<proteinExistence type="predicted"/>
<dbReference type="EMBL" id="JACCBA010000001">
    <property type="protein sequence ID" value="NYD49612.1"/>
    <property type="molecule type" value="Genomic_DNA"/>
</dbReference>
<organism evidence="1 2">
    <name type="scientific">Actinomadura luteofluorescens</name>
    <dbReference type="NCBI Taxonomy" id="46163"/>
    <lineage>
        <taxon>Bacteria</taxon>
        <taxon>Bacillati</taxon>
        <taxon>Actinomycetota</taxon>
        <taxon>Actinomycetes</taxon>
        <taxon>Streptosporangiales</taxon>
        <taxon>Thermomonosporaceae</taxon>
        <taxon>Actinomadura</taxon>
    </lineage>
</organism>
<gene>
    <name evidence="1" type="ORF">BJY14_005595</name>
</gene>
<dbReference type="Proteomes" id="UP000529783">
    <property type="component" value="Unassembled WGS sequence"/>
</dbReference>
<accession>A0A7Y9JHQ6</accession>
<keyword evidence="2" id="KW-1185">Reference proteome</keyword>
<dbReference type="AlphaFoldDB" id="A0A7Y9JHQ6"/>
<evidence type="ECO:0000313" key="2">
    <source>
        <dbReference type="Proteomes" id="UP000529783"/>
    </source>
</evidence>